<feature type="domain" description="Ubiquitin-like" evidence="2">
    <location>
        <begin position="545"/>
        <end position="616"/>
    </location>
</feature>
<feature type="domain" description="Ubiquitin-like" evidence="2">
    <location>
        <begin position="28"/>
        <end position="101"/>
    </location>
</feature>
<dbReference type="PROSITE" id="PS50053">
    <property type="entry name" value="UBIQUITIN_2"/>
    <property type="match status" value="8"/>
</dbReference>
<dbReference type="SUPFAM" id="SSF54236">
    <property type="entry name" value="Ubiquitin-like"/>
    <property type="match status" value="8"/>
</dbReference>
<feature type="domain" description="Ubiquitin-like" evidence="2">
    <location>
        <begin position="472"/>
        <end position="541"/>
    </location>
</feature>
<dbReference type="PRINTS" id="PR00348">
    <property type="entry name" value="UBIQUITIN"/>
</dbReference>
<feature type="domain" description="Ubiquitin-like" evidence="2">
    <location>
        <begin position="252"/>
        <end position="321"/>
    </location>
</feature>
<comment type="caution">
    <text evidence="3">The sequence shown here is derived from an EMBL/GenBank/DDBJ whole genome shotgun (WGS) entry which is preliminary data.</text>
</comment>
<dbReference type="EMBL" id="JAZDWU010000009">
    <property type="protein sequence ID" value="KAK9991753.1"/>
    <property type="molecule type" value="Genomic_DNA"/>
</dbReference>
<dbReference type="InterPro" id="IPR019956">
    <property type="entry name" value="Ubiquitin_dom"/>
</dbReference>
<gene>
    <name evidence="3" type="ORF">SO802_026738</name>
</gene>
<keyword evidence="4" id="KW-1185">Reference proteome</keyword>
<dbReference type="GO" id="GO:0003729">
    <property type="term" value="F:mRNA binding"/>
    <property type="evidence" value="ECO:0007669"/>
    <property type="project" value="UniProtKB-ARBA"/>
</dbReference>
<feature type="domain" description="Ubiquitin-like" evidence="2">
    <location>
        <begin position="321"/>
        <end position="394"/>
    </location>
</feature>
<dbReference type="CDD" id="cd17039">
    <property type="entry name" value="Ubl_ubiquitin_like"/>
    <property type="match status" value="4"/>
</dbReference>
<dbReference type="Proteomes" id="UP001459277">
    <property type="component" value="Unassembled WGS sequence"/>
</dbReference>
<dbReference type="FunFam" id="3.10.20.90:FF:000205">
    <property type="entry name" value="2'-5'-oligoadenylate synthase-like protein 2"/>
    <property type="match status" value="1"/>
</dbReference>
<evidence type="ECO:0000259" key="2">
    <source>
        <dbReference type="PROSITE" id="PS50053"/>
    </source>
</evidence>
<feature type="domain" description="Ubiquitin-like" evidence="2">
    <location>
        <begin position="395"/>
        <end position="465"/>
    </location>
</feature>
<dbReference type="AlphaFoldDB" id="A0AAW2C217"/>
<dbReference type="InterPro" id="IPR000626">
    <property type="entry name" value="Ubiquitin-like_dom"/>
</dbReference>
<organism evidence="3 4">
    <name type="scientific">Lithocarpus litseifolius</name>
    <dbReference type="NCBI Taxonomy" id="425828"/>
    <lineage>
        <taxon>Eukaryota</taxon>
        <taxon>Viridiplantae</taxon>
        <taxon>Streptophyta</taxon>
        <taxon>Embryophyta</taxon>
        <taxon>Tracheophyta</taxon>
        <taxon>Spermatophyta</taxon>
        <taxon>Magnoliopsida</taxon>
        <taxon>eudicotyledons</taxon>
        <taxon>Gunneridae</taxon>
        <taxon>Pentapetalae</taxon>
        <taxon>rosids</taxon>
        <taxon>fabids</taxon>
        <taxon>Fagales</taxon>
        <taxon>Fagaceae</taxon>
        <taxon>Lithocarpus</taxon>
    </lineage>
</organism>
<feature type="domain" description="Ubiquitin-like" evidence="2">
    <location>
        <begin position="102"/>
        <end position="172"/>
    </location>
</feature>
<evidence type="ECO:0000313" key="3">
    <source>
        <dbReference type="EMBL" id="KAK9991753.1"/>
    </source>
</evidence>
<name>A0AAW2C217_9ROSI</name>
<dbReference type="SMART" id="SM00213">
    <property type="entry name" value="UBQ"/>
    <property type="match status" value="8"/>
</dbReference>
<dbReference type="InterPro" id="IPR050158">
    <property type="entry name" value="Ubiquitin_ubiquitin-like"/>
</dbReference>
<dbReference type="Gene3D" id="3.10.20.90">
    <property type="entry name" value="Phosphatidylinositol 3-kinase Catalytic Subunit, Chain A, domain 1"/>
    <property type="match status" value="8"/>
</dbReference>
<dbReference type="InterPro" id="IPR029071">
    <property type="entry name" value="Ubiquitin-like_domsf"/>
</dbReference>
<dbReference type="PANTHER" id="PTHR10666">
    <property type="entry name" value="UBIQUITIN"/>
    <property type="match status" value="1"/>
</dbReference>
<accession>A0AAW2C217</accession>
<reference evidence="3 4" key="1">
    <citation type="submission" date="2024-01" db="EMBL/GenBank/DDBJ databases">
        <title>A telomere-to-telomere, gap-free genome of sweet tea (Lithocarpus litseifolius).</title>
        <authorList>
            <person name="Zhou J."/>
        </authorList>
    </citation>
    <scope>NUCLEOTIDE SEQUENCE [LARGE SCALE GENOMIC DNA]</scope>
    <source>
        <strain evidence="3">Zhou-2022a</strain>
        <tissue evidence="3">Leaf</tissue>
    </source>
</reference>
<sequence length="616" mass="70009">MVVMASRAVEGMVEEGVGCFFSFAFAQIDIYLKLIKTVAVKVKKSETIKNLKTMFWEKEGVPEISQELFFAGEQLKDDKTLLDCGIPRNSTVHLFIQDSFGMKIYVKIPSNQKTIVVEAKKQYTVQNIKSMIQALEGIQPDQYSLFHAGKLLEDNRTFASLNLQNVSTLNLIFNPKDVLPIYVNAPSEKTFELDVKLLHKVCDVKAIIGNLLSSRVEDWDLSYAQNRLEDWNTLAHYGIEEKSILELLLAKIQIFVKPHSGSSIVLEVQRSDIIRDVKKMIFDKLGTPVNAHRLVFAGKRLMDDRNLASYNIQKNSTILMIDIYLKLIKTVAVKVKKSETIKNLKTMFWEKEGVPEISQELFFAGGQLKDDKTLLDCGIPRNSTVHLFIQDSFGMKIYVKIPSNQKTIVVEAKKQYTVQNIKSMIQALEGIQPDQYSLFHAGKLLEDYRTLASLNLQNVSTLNLIFNPKDVLSIYVNAPSEKTFELDVKLLHKVCDVKAILGNLLSSPVEDWDLSYAQNRLEDWNTLAHYGIEEKSILELLPSKIQIFVKPHSGCNIVLEVQRSDIIRDVKKMIFDKLGTPVNAHRLVFAGKRLMDDRNLASYSIQKNSTILMVKP</sequence>
<evidence type="ECO:0000313" key="4">
    <source>
        <dbReference type="Proteomes" id="UP001459277"/>
    </source>
</evidence>
<keyword evidence="1" id="KW-1017">Isopeptide bond</keyword>
<feature type="domain" description="Ubiquitin-like" evidence="2">
    <location>
        <begin position="179"/>
        <end position="249"/>
    </location>
</feature>
<proteinExistence type="predicted"/>
<protein>
    <recommendedName>
        <fullName evidence="2">Ubiquitin-like domain-containing protein</fullName>
    </recommendedName>
</protein>
<evidence type="ECO:0000256" key="1">
    <source>
        <dbReference type="ARBA" id="ARBA00022499"/>
    </source>
</evidence>
<dbReference type="Pfam" id="PF00240">
    <property type="entry name" value="ubiquitin"/>
    <property type="match status" value="8"/>
</dbReference>